<dbReference type="CDD" id="cd03219">
    <property type="entry name" value="ABC_Mj1267_LivG_branched"/>
    <property type="match status" value="1"/>
</dbReference>
<dbReference type="GO" id="GO:0016887">
    <property type="term" value="F:ATP hydrolysis activity"/>
    <property type="evidence" value="ECO:0007669"/>
    <property type="project" value="InterPro"/>
</dbReference>
<evidence type="ECO:0000313" key="6">
    <source>
        <dbReference type="Proteomes" id="UP000315344"/>
    </source>
</evidence>
<sequence>MIRVENLHKKFGGFSAVDGADLTIETGSITGLIGPNGAGKSTLFNVIAGVYAPTEGSVIMDGEDITGLAPHELFHKGLLRTFQLAHEFASMTVRENLMMVPPRQTGETLVNTWLKRGRIRDEEAALRQKADEVLDFLTISHVADEKAGNLSGGQKKLLELGRTMMVDAKIVFLDEVGAGVNRTLLGTIADAIIRLNKERGYTFCVIEHDMDFIGKLCDPVIVMAEGKVLAQGNADSIMQNEAVIEAYLGRGLKNKEMIGA</sequence>
<gene>
    <name evidence="5" type="ORF">DI616_01625</name>
</gene>
<dbReference type="InterPro" id="IPR003439">
    <property type="entry name" value="ABC_transporter-like_ATP-bd"/>
</dbReference>
<dbReference type="Proteomes" id="UP000315344">
    <property type="component" value="Unassembled WGS sequence"/>
</dbReference>
<dbReference type="PANTHER" id="PTHR45772">
    <property type="entry name" value="CONSERVED COMPONENT OF ABC TRANSPORTER FOR NATURAL AMINO ACIDS-RELATED"/>
    <property type="match status" value="1"/>
</dbReference>
<organism evidence="5 6">
    <name type="scientific">Paracoccus denitrificans</name>
    <dbReference type="NCBI Taxonomy" id="266"/>
    <lineage>
        <taxon>Bacteria</taxon>
        <taxon>Pseudomonadati</taxon>
        <taxon>Pseudomonadota</taxon>
        <taxon>Alphaproteobacteria</taxon>
        <taxon>Rhodobacterales</taxon>
        <taxon>Paracoccaceae</taxon>
        <taxon>Paracoccus</taxon>
    </lineage>
</organism>
<dbReference type="Pfam" id="PF12399">
    <property type="entry name" value="BCA_ABC_TP_C"/>
    <property type="match status" value="1"/>
</dbReference>
<comment type="caution">
    <text evidence="5">The sequence shown here is derived from an EMBL/GenBank/DDBJ whole genome shotgun (WGS) entry which is preliminary data.</text>
</comment>
<dbReference type="AlphaFoldDB" id="A0A533IE22"/>
<evidence type="ECO:0000256" key="2">
    <source>
        <dbReference type="ARBA" id="ARBA00022741"/>
    </source>
</evidence>
<dbReference type="Pfam" id="PF00005">
    <property type="entry name" value="ABC_tran"/>
    <property type="match status" value="1"/>
</dbReference>
<dbReference type="SUPFAM" id="SSF52540">
    <property type="entry name" value="P-loop containing nucleoside triphosphate hydrolases"/>
    <property type="match status" value="1"/>
</dbReference>
<evidence type="ECO:0000259" key="4">
    <source>
        <dbReference type="PROSITE" id="PS50893"/>
    </source>
</evidence>
<name>A0A533IE22_PARDE</name>
<dbReference type="PANTHER" id="PTHR45772:SF9">
    <property type="entry name" value="CONSERVED COMPONENT OF ABC TRANSPORTER FOR NATURAL AMINO ACIDS"/>
    <property type="match status" value="1"/>
</dbReference>
<dbReference type="GO" id="GO:0005524">
    <property type="term" value="F:ATP binding"/>
    <property type="evidence" value="ECO:0007669"/>
    <property type="project" value="UniProtKB-KW"/>
</dbReference>
<keyword evidence="2" id="KW-0547">Nucleotide-binding</keyword>
<evidence type="ECO:0000313" key="5">
    <source>
        <dbReference type="EMBL" id="TKW68717.1"/>
    </source>
</evidence>
<dbReference type="FunFam" id="3.40.50.300:FF:001984">
    <property type="entry name" value="Branched-chain amino acid ABC transporter, ATP-binding protein"/>
    <property type="match status" value="1"/>
</dbReference>
<dbReference type="GO" id="GO:0005886">
    <property type="term" value="C:plasma membrane"/>
    <property type="evidence" value="ECO:0007669"/>
    <property type="project" value="TreeGrafter"/>
</dbReference>
<dbReference type="PROSITE" id="PS00211">
    <property type="entry name" value="ABC_TRANSPORTER_1"/>
    <property type="match status" value="1"/>
</dbReference>
<dbReference type="InterPro" id="IPR003593">
    <property type="entry name" value="AAA+_ATPase"/>
</dbReference>
<proteinExistence type="predicted"/>
<reference evidence="5 6" key="1">
    <citation type="journal article" date="2017" name="Nat. Commun.">
        <title>In situ click chemistry generation of cyclooxygenase-2 inhibitors.</title>
        <authorList>
            <person name="Bhardwaj A."/>
            <person name="Kaur J."/>
            <person name="Wuest M."/>
            <person name="Wuest F."/>
        </authorList>
    </citation>
    <scope>NUCLEOTIDE SEQUENCE [LARGE SCALE GENOMIC DNA]</scope>
    <source>
        <strain evidence="5">S2_012_000_R3_94</strain>
    </source>
</reference>
<evidence type="ECO:0000256" key="1">
    <source>
        <dbReference type="ARBA" id="ARBA00022448"/>
    </source>
</evidence>
<keyword evidence="1" id="KW-0813">Transport</keyword>
<protein>
    <submittedName>
        <fullName evidence="5">ABC transporter ATP-binding protein</fullName>
    </submittedName>
</protein>
<dbReference type="EMBL" id="VAFL01000001">
    <property type="protein sequence ID" value="TKW68717.1"/>
    <property type="molecule type" value="Genomic_DNA"/>
</dbReference>
<evidence type="ECO:0000256" key="3">
    <source>
        <dbReference type="ARBA" id="ARBA00022840"/>
    </source>
</evidence>
<dbReference type="SMART" id="SM00382">
    <property type="entry name" value="AAA"/>
    <property type="match status" value="1"/>
</dbReference>
<dbReference type="InterPro" id="IPR051120">
    <property type="entry name" value="ABC_AA/LPS_Transport"/>
</dbReference>
<dbReference type="InterPro" id="IPR017871">
    <property type="entry name" value="ABC_transporter-like_CS"/>
</dbReference>
<dbReference type="PROSITE" id="PS50893">
    <property type="entry name" value="ABC_TRANSPORTER_2"/>
    <property type="match status" value="1"/>
</dbReference>
<keyword evidence="3 5" id="KW-0067">ATP-binding</keyword>
<accession>A0A533IE22</accession>
<dbReference type="InterPro" id="IPR032823">
    <property type="entry name" value="BCA_ABC_TP_C"/>
</dbReference>
<dbReference type="Gene3D" id="3.40.50.300">
    <property type="entry name" value="P-loop containing nucleotide triphosphate hydrolases"/>
    <property type="match status" value="1"/>
</dbReference>
<dbReference type="InterPro" id="IPR027417">
    <property type="entry name" value="P-loop_NTPase"/>
</dbReference>
<feature type="domain" description="ABC transporter" evidence="4">
    <location>
        <begin position="2"/>
        <end position="250"/>
    </location>
</feature>